<organism evidence="2 3">
    <name type="scientific">Novosphingobium piscinae</name>
    <dbReference type="NCBI Taxonomy" id="1507448"/>
    <lineage>
        <taxon>Bacteria</taxon>
        <taxon>Pseudomonadati</taxon>
        <taxon>Pseudomonadota</taxon>
        <taxon>Alphaproteobacteria</taxon>
        <taxon>Sphingomonadales</taxon>
        <taxon>Sphingomonadaceae</taxon>
        <taxon>Novosphingobium</taxon>
    </lineage>
</organism>
<keyword evidence="1" id="KW-1133">Transmembrane helix</keyword>
<dbReference type="AlphaFoldDB" id="A0A7X1KP91"/>
<feature type="transmembrane region" description="Helical" evidence="1">
    <location>
        <begin position="125"/>
        <end position="145"/>
    </location>
</feature>
<evidence type="ECO:0000256" key="1">
    <source>
        <dbReference type="SAM" id="Phobius"/>
    </source>
</evidence>
<dbReference type="Proteomes" id="UP000551327">
    <property type="component" value="Unassembled WGS sequence"/>
</dbReference>
<name>A0A7X1KP91_9SPHN</name>
<proteinExistence type="predicted"/>
<keyword evidence="1" id="KW-0812">Transmembrane</keyword>
<gene>
    <name evidence="2" type="ORF">H7F53_03100</name>
</gene>
<dbReference type="RefSeq" id="WP_185678012.1">
    <property type="nucleotide sequence ID" value="NZ_JACLAX010000002.1"/>
</dbReference>
<dbReference type="EMBL" id="JACLAX010000002">
    <property type="protein sequence ID" value="MBC2668130.1"/>
    <property type="molecule type" value="Genomic_DNA"/>
</dbReference>
<protein>
    <submittedName>
        <fullName evidence="2">Flippase-like domain-containing protein</fullName>
    </submittedName>
</protein>
<feature type="transmembrane region" description="Helical" evidence="1">
    <location>
        <begin position="253"/>
        <end position="272"/>
    </location>
</feature>
<sequence>MTKRLRQLGGTIVALASSLFLIWAVYRSLSGMPSGLWHPGFIALLAGLGIGYLGINQVLGLAWFVLIRELEPARISWSAALAIFNRTQFYKYLPGNVFHMLGRFAMANEAGVPARSLALAQVGEIATQLVVAALIAILFGGRMLLPVLEDYSVVLARLIVPGAVLAAIGLIVAVLWLRTHRQLAVRMLRACSVALPVYAAFLVLSGGCALVIMHWLDPAPVIGNAELIGLFAASWLIGFVVPGAPGGLGAREALVVVGMTLLGAGLPLATATALTHRIVTIMGDALAAGVGWLMLRKQVAPSVMSGATVAQALGEQERR</sequence>
<evidence type="ECO:0000313" key="2">
    <source>
        <dbReference type="EMBL" id="MBC2668130.1"/>
    </source>
</evidence>
<accession>A0A7X1KP91</accession>
<evidence type="ECO:0000313" key="3">
    <source>
        <dbReference type="Proteomes" id="UP000551327"/>
    </source>
</evidence>
<reference evidence="2 3" key="1">
    <citation type="submission" date="2020-08" db="EMBL/GenBank/DDBJ databases">
        <title>The genome sequence of type strain Novosphingobium piscinae KCTC 42194.</title>
        <authorList>
            <person name="Liu Y."/>
        </authorList>
    </citation>
    <scope>NUCLEOTIDE SEQUENCE [LARGE SCALE GENOMIC DNA]</scope>
    <source>
        <strain evidence="2 3">KCTC 42194</strain>
    </source>
</reference>
<feature type="transmembrane region" description="Helical" evidence="1">
    <location>
        <begin position="222"/>
        <end position="241"/>
    </location>
</feature>
<feature type="transmembrane region" description="Helical" evidence="1">
    <location>
        <begin position="12"/>
        <end position="29"/>
    </location>
</feature>
<feature type="transmembrane region" description="Helical" evidence="1">
    <location>
        <begin position="151"/>
        <end position="177"/>
    </location>
</feature>
<keyword evidence="3" id="KW-1185">Reference proteome</keyword>
<feature type="transmembrane region" description="Helical" evidence="1">
    <location>
        <begin position="278"/>
        <end position="295"/>
    </location>
</feature>
<comment type="caution">
    <text evidence="2">The sequence shown here is derived from an EMBL/GenBank/DDBJ whole genome shotgun (WGS) entry which is preliminary data.</text>
</comment>
<feature type="transmembrane region" description="Helical" evidence="1">
    <location>
        <begin position="197"/>
        <end position="216"/>
    </location>
</feature>
<feature type="transmembrane region" description="Helical" evidence="1">
    <location>
        <begin position="41"/>
        <end position="66"/>
    </location>
</feature>
<keyword evidence="1" id="KW-0472">Membrane</keyword>